<sequence>MMNKQSLMQKRQKIEQFRQSSSLSPLHAEQLGQSIVSSWQRSTSAEIPKDRAAAPLVHLQKETYPSALAQALQHCMQDLKHIAEQSSMVLAVGDIGSTIIWTASSPQMQRAAESVHFIEGGQWREELVGTNALALSLKTQQSSCVFSNEHYMSSIHDWVCYAAPIVDPYSKQVLGVIDLSTTWQKHNSLGLLAAERCASIIQSALLEYQKQRLFIRAFSVPQVLFNGKVLVLTPRQIEILTILALCPQGLSLDSLHQALYGERKVSIGTLKAEMSQLRDILGGMLGSRPYRLLAHVEADFLLTEQSLDAGYIDSALKLCTGVFLAKTESPFLCAWRDCLESRLSHAIFKANETDVLLKHMAHFPEAIDAVERLIELMPKTHPVHQTLLKYKDN</sequence>
<dbReference type="InterPro" id="IPR016032">
    <property type="entry name" value="Sig_transdc_resp-reg_C-effctor"/>
</dbReference>
<dbReference type="SUPFAM" id="SSF46894">
    <property type="entry name" value="C-terminal effector domain of the bipartite response regulators"/>
    <property type="match status" value="1"/>
</dbReference>
<evidence type="ECO:0000313" key="2">
    <source>
        <dbReference type="EMBL" id="SDC08338.1"/>
    </source>
</evidence>
<dbReference type="InterPro" id="IPR029016">
    <property type="entry name" value="GAF-like_dom_sf"/>
</dbReference>
<name>A0A1G6IPC1_9GAMM</name>
<feature type="region of interest" description="Disordered" evidence="1">
    <location>
        <begin position="1"/>
        <end position="21"/>
    </location>
</feature>
<evidence type="ECO:0000256" key="1">
    <source>
        <dbReference type="SAM" id="MobiDB-lite"/>
    </source>
</evidence>
<dbReference type="STRING" id="1226327.SAMN05421732_10392"/>
<dbReference type="GO" id="GO:0006355">
    <property type="term" value="P:regulation of DNA-templated transcription"/>
    <property type="evidence" value="ECO:0007669"/>
    <property type="project" value="InterPro"/>
</dbReference>
<accession>A0A1G6IPC1</accession>
<dbReference type="GO" id="GO:0003677">
    <property type="term" value="F:DNA binding"/>
    <property type="evidence" value="ECO:0007669"/>
    <property type="project" value="InterPro"/>
</dbReference>
<dbReference type="OrthoDB" id="3928741at2"/>
<keyword evidence="3" id="KW-1185">Reference proteome</keyword>
<evidence type="ECO:0000313" key="3">
    <source>
        <dbReference type="Proteomes" id="UP000243468"/>
    </source>
</evidence>
<dbReference type="AlphaFoldDB" id="A0A1G6IPC1"/>
<gene>
    <name evidence="2" type="ORF">SAMN05421732_10392</name>
</gene>
<evidence type="ECO:0008006" key="4">
    <source>
        <dbReference type="Google" id="ProtNLM"/>
    </source>
</evidence>
<reference evidence="3" key="1">
    <citation type="submission" date="2016-09" db="EMBL/GenBank/DDBJ databases">
        <authorList>
            <person name="Varghese N."/>
            <person name="Submissions S."/>
        </authorList>
    </citation>
    <scope>NUCLEOTIDE SEQUENCE [LARGE SCALE GENOMIC DNA]</scope>
    <source>
        <strain evidence="3">ANC 4667</strain>
    </source>
</reference>
<dbReference type="EMBL" id="FMYO01000003">
    <property type="protein sequence ID" value="SDC08338.1"/>
    <property type="molecule type" value="Genomic_DNA"/>
</dbReference>
<dbReference type="Gene3D" id="3.30.450.40">
    <property type="match status" value="1"/>
</dbReference>
<dbReference type="RefSeq" id="WP_092819331.1">
    <property type="nucleotide sequence ID" value="NZ_BAABKJ010000004.1"/>
</dbReference>
<protein>
    <recommendedName>
        <fullName evidence="4">Transcriptional regulator</fullName>
    </recommendedName>
</protein>
<dbReference type="Proteomes" id="UP000243468">
    <property type="component" value="Unassembled WGS sequence"/>
</dbReference>
<proteinExistence type="predicted"/>
<organism evidence="2 3">
    <name type="scientific">Acinetobacter kookii</name>
    <dbReference type="NCBI Taxonomy" id="1226327"/>
    <lineage>
        <taxon>Bacteria</taxon>
        <taxon>Pseudomonadati</taxon>
        <taxon>Pseudomonadota</taxon>
        <taxon>Gammaproteobacteria</taxon>
        <taxon>Moraxellales</taxon>
        <taxon>Moraxellaceae</taxon>
        <taxon>Acinetobacter</taxon>
    </lineage>
</organism>